<dbReference type="EMBL" id="VKKG01000002">
    <property type="protein sequence ID" value="TRY18543.1"/>
    <property type="molecule type" value="Genomic_DNA"/>
</dbReference>
<feature type="compositionally biased region" description="Acidic residues" evidence="6">
    <location>
        <begin position="188"/>
        <end position="215"/>
    </location>
</feature>
<protein>
    <submittedName>
        <fullName evidence="8">DoxX family membrane protein</fullName>
    </submittedName>
</protein>
<reference evidence="8 9" key="1">
    <citation type="submission" date="2019-07" db="EMBL/GenBank/DDBJ databases">
        <authorList>
            <person name="Zhou L.-Y."/>
        </authorList>
    </citation>
    <scope>NUCLEOTIDE SEQUENCE [LARGE SCALE GENOMIC DNA]</scope>
    <source>
        <strain evidence="8 9">YIM 101269</strain>
    </source>
</reference>
<keyword evidence="5" id="KW-0175">Coiled coil</keyword>
<evidence type="ECO:0000313" key="9">
    <source>
        <dbReference type="Proteomes" id="UP000317638"/>
    </source>
</evidence>
<evidence type="ECO:0000256" key="4">
    <source>
        <dbReference type="ARBA" id="ARBA00023136"/>
    </source>
</evidence>
<evidence type="ECO:0000256" key="7">
    <source>
        <dbReference type="SAM" id="Phobius"/>
    </source>
</evidence>
<feature type="transmembrane region" description="Helical" evidence="7">
    <location>
        <begin position="436"/>
        <end position="457"/>
    </location>
</feature>
<feature type="coiled-coil region" evidence="5">
    <location>
        <begin position="306"/>
        <end position="333"/>
    </location>
</feature>
<accession>A0A553K1G9</accession>
<sequence>MSTPEEPDWVRQGTPRDVDAEWNDEQSEYGTTVSPVEWDDYSSEQSVPVERPRPVAQPPVTDQGAAAGAETAEDDFAAQPQATPPSEDGLPETPQEPIDTSDDAAVMGAPIEDQPVLPEDDADAGLEPAVTDEPDVEPVDAPVAGTTDTGRPVAAEEPTAEEFGASEPREGLAPGTDIPAPVPAGSSDLEDSEEESFEEESLDEPSIDDYDEPHDDETVAAVPEDDVRDEEYDPDATRVSPAVGSDADATDDTLARDDRVADDDATRVVPVAVGAAGATAVAGSSPLPDDLYRTGETAVIDDREALAARAREADEAEARERELQAQLDAERRARDERLGVVATSSENEVRDPATAYKVSTDRFFGSLGLFVLRLVTATILGVTGYQVLTNVDRTTEFLSQTAIPEPRLVTWIVGFTLGTLALLLVIGLVQRAVGVVLLLLSIGSLVFIRWGAFSPFVQGREGFLGDKTLLLAAVGFVLIGVGGGLWGVDGAFRRARAAARADKG</sequence>
<keyword evidence="4 7" id="KW-0472">Membrane</keyword>
<keyword evidence="9" id="KW-1185">Reference proteome</keyword>
<keyword evidence="2 7" id="KW-0812">Transmembrane</keyword>
<evidence type="ECO:0000256" key="5">
    <source>
        <dbReference type="SAM" id="Coils"/>
    </source>
</evidence>
<comment type="subcellular location">
    <subcellularLocation>
        <location evidence="1">Membrane</location>
        <topology evidence="1">Multi-pass membrane protein</topology>
    </subcellularLocation>
</comment>
<proteinExistence type="predicted"/>
<evidence type="ECO:0000313" key="8">
    <source>
        <dbReference type="EMBL" id="TRY18543.1"/>
    </source>
</evidence>
<dbReference type="Pfam" id="PF07681">
    <property type="entry name" value="DoxX"/>
    <property type="match status" value="1"/>
</dbReference>
<dbReference type="AlphaFoldDB" id="A0A553K1G9"/>
<dbReference type="OrthoDB" id="3731535at2"/>
<evidence type="ECO:0000256" key="3">
    <source>
        <dbReference type="ARBA" id="ARBA00022989"/>
    </source>
</evidence>
<dbReference type="RefSeq" id="WP_143937439.1">
    <property type="nucleotide sequence ID" value="NZ_VKKG01000002.1"/>
</dbReference>
<keyword evidence="3 7" id="KW-1133">Transmembrane helix</keyword>
<feature type="region of interest" description="Disordered" evidence="6">
    <location>
        <begin position="1"/>
        <end position="261"/>
    </location>
</feature>
<evidence type="ECO:0000256" key="1">
    <source>
        <dbReference type="ARBA" id="ARBA00004141"/>
    </source>
</evidence>
<gene>
    <name evidence="8" type="ORF">FOJ82_05280</name>
</gene>
<feature type="transmembrane region" description="Helical" evidence="7">
    <location>
        <begin position="367"/>
        <end position="388"/>
    </location>
</feature>
<feature type="transmembrane region" description="Helical" evidence="7">
    <location>
        <begin position="408"/>
        <end position="429"/>
    </location>
</feature>
<dbReference type="GO" id="GO:0016020">
    <property type="term" value="C:membrane"/>
    <property type="evidence" value="ECO:0007669"/>
    <property type="project" value="UniProtKB-SubCell"/>
</dbReference>
<feature type="compositionally biased region" description="Acidic residues" evidence="6">
    <location>
        <begin position="118"/>
        <end position="138"/>
    </location>
</feature>
<feature type="transmembrane region" description="Helical" evidence="7">
    <location>
        <begin position="469"/>
        <end position="488"/>
    </location>
</feature>
<evidence type="ECO:0000256" key="6">
    <source>
        <dbReference type="SAM" id="MobiDB-lite"/>
    </source>
</evidence>
<dbReference type="Proteomes" id="UP000317638">
    <property type="component" value="Unassembled WGS sequence"/>
</dbReference>
<evidence type="ECO:0000256" key="2">
    <source>
        <dbReference type="ARBA" id="ARBA00022692"/>
    </source>
</evidence>
<dbReference type="InterPro" id="IPR032808">
    <property type="entry name" value="DoxX"/>
</dbReference>
<organism evidence="8 9">
    <name type="scientific">Tessaracoccus rhinocerotis</name>
    <dbReference type="NCBI Taxonomy" id="1689449"/>
    <lineage>
        <taxon>Bacteria</taxon>
        <taxon>Bacillati</taxon>
        <taxon>Actinomycetota</taxon>
        <taxon>Actinomycetes</taxon>
        <taxon>Propionibacteriales</taxon>
        <taxon>Propionibacteriaceae</taxon>
        <taxon>Tessaracoccus</taxon>
    </lineage>
</organism>
<name>A0A553K1G9_9ACTN</name>
<feature type="compositionally biased region" description="Acidic residues" evidence="6">
    <location>
        <begin position="223"/>
        <end position="234"/>
    </location>
</feature>
<comment type="caution">
    <text evidence="8">The sequence shown here is derived from an EMBL/GenBank/DDBJ whole genome shotgun (WGS) entry which is preliminary data.</text>
</comment>